<evidence type="ECO:0000313" key="1">
    <source>
        <dbReference type="EMBL" id="RUT07896.1"/>
    </source>
</evidence>
<comment type="caution">
    <text evidence="1">The sequence shown here is derived from an EMBL/GenBank/DDBJ whole genome shotgun (WGS) entry which is preliminary data.</text>
</comment>
<keyword evidence="2" id="KW-1185">Reference proteome</keyword>
<proteinExistence type="predicted"/>
<reference evidence="1" key="1">
    <citation type="submission" date="2018-12" db="EMBL/GenBank/DDBJ databases">
        <authorList>
            <person name="Will S."/>
            <person name="Neumann-Schaal M."/>
            <person name="Henke P."/>
        </authorList>
    </citation>
    <scope>NUCLEOTIDE SEQUENCE</scope>
    <source>
        <strain evidence="1">PCC 7102</strain>
    </source>
</reference>
<reference evidence="1" key="2">
    <citation type="journal article" date="2019" name="Genome Biol. Evol.">
        <title>Day and night: Metabolic profiles and evolutionary relationships of six axenic non-marine cyanobacteria.</title>
        <authorList>
            <person name="Will S.E."/>
            <person name="Henke P."/>
            <person name="Boedeker C."/>
            <person name="Huang S."/>
            <person name="Brinkmann H."/>
            <person name="Rohde M."/>
            <person name="Jarek M."/>
            <person name="Friedl T."/>
            <person name="Seufert S."/>
            <person name="Schumacher M."/>
            <person name="Overmann J."/>
            <person name="Neumann-Schaal M."/>
            <person name="Petersen J."/>
        </authorList>
    </citation>
    <scope>NUCLEOTIDE SEQUENCE [LARGE SCALE GENOMIC DNA]</scope>
    <source>
        <strain evidence="1">PCC 7102</strain>
    </source>
</reference>
<accession>A0A433VP65</accession>
<dbReference type="EMBL" id="RSCL01000004">
    <property type="protein sequence ID" value="RUT07896.1"/>
    <property type="molecule type" value="Genomic_DNA"/>
</dbReference>
<gene>
    <name evidence="1" type="ORF">DSM106972_021560</name>
</gene>
<protein>
    <recommendedName>
        <fullName evidence="3">PIN domain-containing protein</fullName>
    </recommendedName>
</protein>
<evidence type="ECO:0000313" key="2">
    <source>
        <dbReference type="Proteomes" id="UP000271624"/>
    </source>
</evidence>
<organism evidence="1 2">
    <name type="scientific">Dulcicalothrix desertica PCC 7102</name>
    <dbReference type="NCBI Taxonomy" id="232991"/>
    <lineage>
        <taxon>Bacteria</taxon>
        <taxon>Bacillati</taxon>
        <taxon>Cyanobacteriota</taxon>
        <taxon>Cyanophyceae</taxon>
        <taxon>Nostocales</taxon>
        <taxon>Calotrichaceae</taxon>
        <taxon>Dulcicalothrix</taxon>
    </lineage>
</organism>
<name>A0A433VP65_9CYAN</name>
<evidence type="ECO:0008006" key="3">
    <source>
        <dbReference type="Google" id="ProtNLM"/>
    </source>
</evidence>
<dbReference type="AlphaFoldDB" id="A0A433VP65"/>
<dbReference type="Proteomes" id="UP000271624">
    <property type="component" value="Unassembled WGS sequence"/>
</dbReference>
<sequence>MRNINASIDIINVFVFQSGDLTVIGILVDADLILELLMNRNQLLEDISELFDQAQPLIKMYVTDFGWEKICAYANRFQNSHIAQLVIDWLKEKVDVCTVDKNVLQQARLSPIQDFESAVEYACAMYQEFYAVVTHRYQDFVTAPEQFLIWSVADLQTRTSLEAQFQATVNFSKTERYSC</sequence>